<evidence type="ECO:0000313" key="9">
    <source>
        <dbReference type="Proteomes" id="UP000295215"/>
    </source>
</evidence>
<dbReference type="GO" id="GO:0046872">
    <property type="term" value="F:metal ion binding"/>
    <property type="evidence" value="ECO:0007669"/>
    <property type="project" value="UniProtKB-KW"/>
</dbReference>
<dbReference type="PANTHER" id="PTHR12147">
    <property type="entry name" value="METALLOPEPTIDASE M28 FAMILY MEMBER"/>
    <property type="match status" value="1"/>
</dbReference>
<keyword evidence="4" id="KW-0732">Signal</keyword>
<dbReference type="InterPro" id="IPR045175">
    <property type="entry name" value="M28_fam"/>
</dbReference>
<dbReference type="GO" id="GO:0008235">
    <property type="term" value="F:metalloexopeptidase activity"/>
    <property type="evidence" value="ECO:0007669"/>
    <property type="project" value="InterPro"/>
</dbReference>
<dbReference type="Gene3D" id="3.40.630.10">
    <property type="entry name" value="Zn peptidases"/>
    <property type="match status" value="1"/>
</dbReference>
<dbReference type="InterPro" id="IPR007484">
    <property type="entry name" value="Peptidase_M28"/>
</dbReference>
<evidence type="ECO:0000256" key="1">
    <source>
        <dbReference type="ARBA" id="ARBA00022438"/>
    </source>
</evidence>
<keyword evidence="6" id="KW-0862">Zinc</keyword>
<accession>A0A4V3E9C3</accession>
<dbReference type="AlphaFoldDB" id="A0A4V3E9C3"/>
<evidence type="ECO:0000313" key="8">
    <source>
        <dbReference type="EMBL" id="TDS65105.1"/>
    </source>
</evidence>
<comment type="caution">
    <text evidence="8">The sequence shown here is derived from an EMBL/GenBank/DDBJ whole genome shotgun (WGS) entry which is preliminary data.</text>
</comment>
<reference evidence="8 9" key="1">
    <citation type="submission" date="2019-03" db="EMBL/GenBank/DDBJ databases">
        <title>Genomic Encyclopedia of Archaeal and Bacterial Type Strains, Phase II (KMG-II): from individual species to whole genera.</title>
        <authorList>
            <person name="Goeker M."/>
        </authorList>
    </citation>
    <scope>NUCLEOTIDE SEQUENCE [LARGE SCALE GENOMIC DNA]</scope>
    <source>
        <strain evidence="8 9">DSM 28213</strain>
    </source>
</reference>
<dbReference type="Pfam" id="PF04389">
    <property type="entry name" value="Peptidase_M28"/>
    <property type="match status" value="1"/>
</dbReference>
<keyword evidence="2" id="KW-0645">Protease</keyword>
<evidence type="ECO:0000256" key="4">
    <source>
        <dbReference type="ARBA" id="ARBA00022729"/>
    </source>
</evidence>
<keyword evidence="1" id="KW-0031">Aminopeptidase</keyword>
<gene>
    <name evidence="8" type="ORF">C8P70_103129</name>
</gene>
<dbReference type="GO" id="GO:0004177">
    <property type="term" value="F:aminopeptidase activity"/>
    <property type="evidence" value="ECO:0007669"/>
    <property type="project" value="UniProtKB-KW"/>
</dbReference>
<dbReference type="PROSITE" id="PS51257">
    <property type="entry name" value="PROKAR_LIPOPROTEIN"/>
    <property type="match status" value="1"/>
</dbReference>
<dbReference type="EMBL" id="SOAG01000003">
    <property type="protein sequence ID" value="TDS65105.1"/>
    <property type="molecule type" value="Genomic_DNA"/>
</dbReference>
<dbReference type="PANTHER" id="PTHR12147:SF56">
    <property type="entry name" value="AMINOPEPTIDASE YDR415C-RELATED"/>
    <property type="match status" value="1"/>
</dbReference>
<dbReference type="Proteomes" id="UP000295215">
    <property type="component" value="Unassembled WGS sequence"/>
</dbReference>
<keyword evidence="5" id="KW-0378">Hydrolase</keyword>
<evidence type="ECO:0000256" key="2">
    <source>
        <dbReference type="ARBA" id="ARBA00022670"/>
    </source>
</evidence>
<keyword evidence="9" id="KW-1185">Reference proteome</keyword>
<dbReference type="SUPFAM" id="SSF53187">
    <property type="entry name" value="Zn-dependent exopeptidases"/>
    <property type="match status" value="1"/>
</dbReference>
<evidence type="ECO:0000256" key="5">
    <source>
        <dbReference type="ARBA" id="ARBA00022801"/>
    </source>
</evidence>
<evidence type="ECO:0000256" key="3">
    <source>
        <dbReference type="ARBA" id="ARBA00022723"/>
    </source>
</evidence>
<name>A0A4V3E9C3_9FLAO</name>
<dbReference type="GO" id="GO:0006508">
    <property type="term" value="P:proteolysis"/>
    <property type="evidence" value="ECO:0007669"/>
    <property type="project" value="UniProtKB-KW"/>
</dbReference>
<protein>
    <submittedName>
        <fullName evidence="8">Peptidase M28-like protein</fullName>
    </submittedName>
</protein>
<evidence type="ECO:0000259" key="7">
    <source>
        <dbReference type="Pfam" id="PF04389"/>
    </source>
</evidence>
<feature type="domain" description="Peptidase M28" evidence="7">
    <location>
        <begin position="116"/>
        <end position="326"/>
    </location>
</feature>
<keyword evidence="3" id="KW-0479">Metal-binding</keyword>
<dbReference type="OrthoDB" id="9778250at2"/>
<sequence>MIKKHLIVSGFWGVFLLLTSCKTQQDSLLPPDNQTPTTYWKNIHEDSLAKNLNILASAEFEGRRTGELGQKRAANFIAEYYKRLGISHPRGTADYFQEIPASFMRNASMKLKDSENVWAYIEGTEKPDEILIISAHYDHLGILLDQIYFGADDNASGTVALMEIARIFKQIYNQGIKPKRSVLFLHVSGEEFGLFGSKYYVENPIFSLKNTIANLNIDMIGRRSKEYTKPDDYIFLVGSKKLSDDLHYLSEKANIESVNLSLDYKFDHENDPQQIYYRSDHYNFAKNNIPVIFYYNGTHEDYHLPTDTPDKIDFPLMKKRVQLIFETAWKLVNETERPKLNSKTN</sequence>
<dbReference type="CDD" id="cd05660">
    <property type="entry name" value="M28_like_PA"/>
    <property type="match status" value="1"/>
</dbReference>
<proteinExistence type="predicted"/>
<evidence type="ECO:0000256" key="6">
    <source>
        <dbReference type="ARBA" id="ARBA00022833"/>
    </source>
</evidence>
<organism evidence="8 9">
    <name type="scientific">Myroides indicus</name>
    <dbReference type="NCBI Taxonomy" id="1323422"/>
    <lineage>
        <taxon>Bacteria</taxon>
        <taxon>Pseudomonadati</taxon>
        <taxon>Bacteroidota</taxon>
        <taxon>Flavobacteriia</taxon>
        <taxon>Flavobacteriales</taxon>
        <taxon>Flavobacteriaceae</taxon>
        <taxon>Myroides</taxon>
    </lineage>
</organism>